<protein>
    <submittedName>
        <fullName evidence="1">Type III secretion system filament chaperone CesA</fullName>
    </submittedName>
</protein>
<name>A0A8S5SV18_9CAUD</name>
<organism evidence="1">
    <name type="scientific">Siphoviridae sp. ctqPo10</name>
    <dbReference type="NCBI Taxonomy" id="2827948"/>
    <lineage>
        <taxon>Viruses</taxon>
        <taxon>Duplodnaviria</taxon>
        <taxon>Heunggongvirae</taxon>
        <taxon>Uroviricota</taxon>
        <taxon>Caudoviricetes</taxon>
    </lineage>
</organism>
<evidence type="ECO:0000313" key="1">
    <source>
        <dbReference type="EMBL" id="DAF54800.1"/>
    </source>
</evidence>
<dbReference type="EMBL" id="BK032682">
    <property type="protein sequence ID" value="DAF54800.1"/>
    <property type="molecule type" value="Genomic_DNA"/>
</dbReference>
<reference evidence="1" key="1">
    <citation type="journal article" date="2021" name="Proc. Natl. Acad. Sci. U.S.A.">
        <title>A Catalog of Tens of Thousands of Viruses from Human Metagenomes Reveals Hidden Associations with Chronic Diseases.</title>
        <authorList>
            <person name="Tisza M.J."/>
            <person name="Buck C.B."/>
        </authorList>
    </citation>
    <scope>NUCLEOTIDE SEQUENCE</scope>
    <source>
        <strain evidence="1">CtqPo10</strain>
    </source>
</reference>
<proteinExistence type="predicted"/>
<sequence>MAVVFDKHEEEMKPLHDFLKENKMNFSQFLRSVNFIRDMSKEQLNKYIEGYKNGEFNNHGWY</sequence>
<accession>A0A8S5SV18</accession>